<comment type="similarity">
    <text evidence="2">Belongs to the adaptor complexes large subunit family.</text>
</comment>
<evidence type="ECO:0000256" key="4">
    <source>
        <dbReference type="ARBA" id="ARBA00022927"/>
    </source>
</evidence>
<dbReference type="InterPro" id="IPR011989">
    <property type="entry name" value="ARM-like"/>
</dbReference>
<dbReference type="Gene3D" id="1.25.10.10">
    <property type="entry name" value="Leucine-rich Repeat Variant"/>
    <property type="match status" value="1"/>
</dbReference>
<evidence type="ECO:0000313" key="9">
    <source>
        <dbReference type="Proteomes" id="UP000013827"/>
    </source>
</evidence>
<evidence type="ECO:0000256" key="1">
    <source>
        <dbReference type="ARBA" id="ARBA00004308"/>
    </source>
</evidence>
<name>A0A0D3K2A1_EMIH1</name>
<keyword evidence="5" id="KW-0472">Membrane</keyword>
<organism evidence="8 9">
    <name type="scientific">Emiliania huxleyi (strain CCMP1516)</name>
    <dbReference type="NCBI Taxonomy" id="280463"/>
    <lineage>
        <taxon>Eukaryota</taxon>
        <taxon>Haptista</taxon>
        <taxon>Haptophyta</taxon>
        <taxon>Prymnesiophyceae</taxon>
        <taxon>Isochrysidales</taxon>
        <taxon>Noelaerhabdaceae</taxon>
        <taxon>Emiliania</taxon>
    </lineage>
</organism>
<accession>A0A0D3K2A1</accession>
<dbReference type="Proteomes" id="UP000013827">
    <property type="component" value="Unassembled WGS sequence"/>
</dbReference>
<dbReference type="eggNOG" id="KOG1061">
    <property type="taxonomic scope" value="Eukaryota"/>
</dbReference>
<dbReference type="EnsemblProtists" id="EOD29886">
    <property type="protein sequence ID" value="EOD29886"/>
    <property type="gene ID" value="EMIHUDRAFT_253799"/>
</dbReference>
<feature type="region of interest" description="Disordered" evidence="6">
    <location>
        <begin position="91"/>
        <end position="116"/>
    </location>
</feature>
<dbReference type="HOGENOM" id="CLU_878358_0_0_1"/>
<dbReference type="GO" id="GO:0030117">
    <property type="term" value="C:membrane coat"/>
    <property type="evidence" value="ECO:0007669"/>
    <property type="project" value="InterPro"/>
</dbReference>
<dbReference type="STRING" id="2903.R1F3Q8"/>
<dbReference type="PANTHER" id="PTHR11134">
    <property type="entry name" value="ADAPTOR COMPLEX SUBUNIT BETA FAMILY MEMBER"/>
    <property type="match status" value="1"/>
</dbReference>
<evidence type="ECO:0000259" key="7">
    <source>
        <dbReference type="Pfam" id="PF01602"/>
    </source>
</evidence>
<dbReference type="Pfam" id="PF01602">
    <property type="entry name" value="Adaptin_N"/>
    <property type="match status" value="1"/>
</dbReference>
<dbReference type="OMA" id="CCCELAY"/>
<evidence type="ECO:0000313" key="8">
    <source>
        <dbReference type="EnsemblProtists" id="EOD29886"/>
    </source>
</evidence>
<reference evidence="9" key="1">
    <citation type="journal article" date="2013" name="Nature">
        <title>Pan genome of the phytoplankton Emiliania underpins its global distribution.</title>
        <authorList>
            <person name="Read B.A."/>
            <person name="Kegel J."/>
            <person name="Klute M.J."/>
            <person name="Kuo A."/>
            <person name="Lefebvre S.C."/>
            <person name="Maumus F."/>
            <person name="Mayer C."/>
            <person name="Miller J."/>
            <person name="Monier A."/>
            <person name="Salamov A."/>
            <person name="Young J."/>
            <person name="Aguilar M."/>
            <person name="Claverie J.M."/>
            <person name="Frickenhaus S."/>
            <person name="Gonzalez K."/>
            <person name="Herman E.K."/>
            <person name="Lin Y.C."/>
            <person name="Napier J."/>
            <person name="Ogata H."/>
            <person name="Sarno A.F."/>
            <person name="Shmutz J."/>
            <person name="Schroeder D."/>
            <person name="de Vargas C."/>
            <person name="Verret F."/>
            <person name="von Dassow P."/>
            <person name="Valentin K."/>
            <person name="Van de Peer Y."/>
            <person name="Wheeler G."/>
            <person name="Dacks J.B."/>
            <person name="Delwiche C.F."/>
            <person name="Dyhrman S.T."/>
            <person name="Glockner G."/>
            <person name="John U."/>
            <person name="Richards T."/>
            <person name="Worden A.Z."/>
            <person name="Zhang X."/>
            <person name="Grigoriev I.V."/>
            <person name="Allen A.E."/>
            <person name="Bidle K."/>
            <person name="Borodovsky M."/>
            <person name="Bowler C."/>
            <person name="Brownlee C."/>
            <person name="Cock J.M."/>
            <person name="Elias M."/>
            <person name="Gladyshev V.N."/>
            <person name="Groth M."/>
            <person name="Guda C."/>
            <person name="Hadaegh A."/>
            <person name="Iglesias-Rodriguez M.D."/>
            <person name="Jenkins J."/>
            <person name="Jones B.M."/>
            <person name="Lawson T."/>
            <person name="Leese F."/>
            <person name="Lindquist E."/>
            <person name="Lobanov A."/>
            <person name="Lomsadze A."/>
            <person name="Malik S.B."/>
            <person name="Marsh M.E."/>
            <person name="Mackinder L."/>
            <person name="Mock T."/>
            <person name="Mueller-Roeber B."/>
            <person name="Pagarete A."/>
            <person name="Parker M."/>
            <person name="Probert I."/>
            <person name="Quesneville H."/>
            <person name="Raines C."/>
            <person name="Rensing S.A."/>
            <person name="Riano-Pachon D.M."/>
            <person name="Richier S."/>
            <person name="Rokitta S."/>
            <person name="Shiraiwa Y."/>
            <person name="Soanes D.M."/>
            <person name="van der Giezen M."/>
            <person name="Wahlund T.M."/>
            <person name="Williams B."/>
            <person name="Wilson W."/>
            <person name="Wolfe G."/>
            <person name="Wurch L.L."/>
        </authorList>
    </citation>
    <scope>NUCLEOTIDE SEQUENCE</scope>
</reference>
<protein>
    <recommendedName>
        <fullName evidence="7">Clathrin/coatomer adaptor adaptin-like N-terminal domain-containing protein</fullName>
    </recommendedName>
</protein>
<dbReference type="RefSeq" id="XP_005782315.1">
    <property type="nucleotide sequence ID" value="XM_005782258.1"/>
</dbReference>
<evidence type="ECO:0000256" key="6">
    <source>
        <dbReference type="SAM" id="MobiDB-lite"/>
    </source>
</evidence>
<dbReference type="InterPro" id="IPR002553">
    <property type="entry name" value="Clathrin/coatomer_adapt-like_N"/>
</dbReference>
<proteinExistence type="inferred from homology"/>
<dbReference type="PaxDb" id="2903-EOD29886"/>
<feature type="domain" description="Clathrin/coatomer adaptor adaptin-like N-terminal" evidence="7">
    <location>
        <begin position="116"/>
        <end position="302"/>
    </location>
</feature>
<sequence length="317" mass="34905">MMTLIAGGVFEQGAASALDHHLGYPVDWSAVTERCNGESGFICLKHIALLTTRVPDVFAAEYKHFYCKYNEPSCVKLLKLDILTAVATQATDAAPSRQRGAGPPDSSRPRPPPEQATVPEIVDEIAEYITEPDANVARAAVAAIGKLGVRVEQLLKLLEVKPRLSVQNVWEHVDIDHVSAEAIIAMKNLLRKFPDRIERFIGAVGAGLCATRPPDAKVALLWMVGEYGHAPYLLEPLIDNFPEETSQAAVRLELLAATVRLFFRRPAELQQMLGRLLDAAIADASFTDVHDRAMLYYRLLQLDPRAAGRPVRPQQAK</sequence>
<reference evidence="8" key="2">
    <citation type="submission" date="2024-10" db="UniProtKB">
        <authorList>
            <consortium name="EnsemblProtists"/>
        </authorList>
    </citation>
    <scope>IDENTIFICATION</scope>
</reference>
<dbReference type="KEGG" id="ehx:EMIHUDRAFT_253799"/>
<keyword evidence="4" id="KW-0653">Protein transport</keyword>
<dbReference type="InterPro" id="IPR026739">
    <property type="entry name" value="AP_beta"/>
</dbReference>
<dbReference type="AlphaFoldDB" id="A0A0D3K2A1"/>
<dbReference type="GeneID" id="17275162"/>
<evidence type="ECO:0000256" key="3">
    <source>
        <dbReference type="ARBA" id="ARBA00022448"/>
    </source>
</evidence>
<dbReference type="GO" id="GO:0016192">
    <property type="term" value="P:vesicle-mediated transport"/>
    <property type="evidence" value="ECO:0007669"/>
    <property type="project" value="InterPro"/>
</dbReference>
<dbReference type="GO" id="GO:0006886">
    <property type="term" value="P:intracellular protein transport"/>
    <property type="evidence" value="ECO:0007669"/>
    <property type="project" value="InterPro"/>
</dbReference>
<comment type="subcellular location">
    <subcellularLocation>
        <location evidence="1">Endomembrane system</location>
    </subcellularLocation>
</comment>
<dbReference type="GO" id="GO:0012505">
    <property type="term" value="C:endomembrane system"/>
    <property type="evidence" value="ECO:0007669"/>
    <property type="project" value="UniProtKB-SubCell"/>
</dbReference>
<evidence type="ECO:0000256" key="5">
    <source>
        <dbReference type="ARBA" id="ARBA00023136"/>
    </source>
</evidence>
<keyword evidence="3" id="KW-0813">Transport</keyword>
<dbReference type="SUPFAM" id="SSF48371">
    <property type="entry name" value="ARM repeat"/>
    <property type="match status" value="1"/>
</dbReference>
<evidence type="ECO:0000256" key="2">
    <source>
        <dbReference type="ARBA" id="ARBA00006613"/>
    </source>
</evidence>
<keyword evidence="9" id="KW-1185">Reference proteome</keyword>
<dbReference type="InterPro" id="IPR016024">
    <property type="entry name" value="ARM-type_fold"/>
</dbReference>